<sequence>MPEVNHVIRDVQNRLTQAGIESPHAEATLIVAHILEVERGRLGVMQALGESIDENTVAKIDQLVAARVTRVPLQHLTGEAGFYGLELKVEPGVFIPRVETEILVETTLEHFSGAAGPLKILDLCTGTGAIAAALSHRLGKQHVETMLWAVELEPQAVQLAQHNTADYKVTVLCADATDADEMVAADPDLAELIGTFDAVVSNPPYIPTHTRVSQREADQDPALALYGGSADGTYIPRLITEQALKWLAPGGFFMMEHDHTHAESIADTLRQNPGWKHVATVQDLTTTDRFVSAIRA</sequence>
<comment type="catalytic activity">
    <reaction evidence="5">
        <text>L-glutaminyl-[peptide chain release factor] + S-adenosyl-L-methionine = N(5)-methyl-L-glutaminyl-[peptide chain release factor] + S-adenosyl-L-homocysteine + H(+)</text>
        <dbReference type="Rhea" id="RHEA:42896"/>
        <dbReference type="Rhea" id="RHEA-COMP:10271"/>
        <dbReference type="Rhea" id="RHEA-COMP:10272"/>
        <dbReference type="ChEBI" id="CHEBI:15378"/>
        <dbReference type="ChEBI" id="CHEBI:30011"/>
        <dbReference type="ChEBI" id="CHEBI:57856"/>
        <dbReference type="ChEBI" id="CHEBI:59789"/>
        <dbReference type="ChEBI" id="CHEBI:61891"/>
        <dbReference type="EC" id="2.1.1.297"/>
    </reaction>
</comment>
<dbReference type="EC" id="2.1.1.297" evidence="1"/>
<dbReference type="PANTHER" id="PTHR18895">
    <property type="entry name" value="HEMK METHYLTRANSFERASE"/>
    <property type="match status" value="1"/>
</dbReference>
<keyword evidence="3" id="KW-0808">Transferase</keyword>
<comment type="caution">
    <text evidence="8">The sequence shown here is derived from an EMBL/GenBank/DDBJ whole genome shotgun (WGS) entry which is preliminary data.</text>
</comment>
<reference evidence="9" key="1">
    <citation type="journal article" date="2019" name="Int. J. Syst. Evol. Microbiol.">
        <title>The Global Catalogue of Microorganisms (GCM) 10K type strain sequencing project: providing services to taxonomists for standard genome sequencing and annotation.</title>
        <authorList>
            <consortium name="The Broad Institute Genomics Platform"/>
            <consortium name="The Broad Institute Genome Sequencing Center for Infectious Disease"/>
            <person name="Wu L."/>
            <person name="Ma J."/>
        </authorList>
    </citation>
    <scope>NUCLEOTIDE SEQUENCE [LARGE SCALE GENOMIC DNA]</scope>
    <source>
        <strain evidence="9">JCM 13595</strain>
    </source>
</reference>
<dbReference type="Gene3D" id="3.40.50.150">
    <property type="entry name" value="Vaccinia Virus protein VP39"/>
    <property type="match status" value="1"/>
</dbReference>
<keyword evidence="9" id="KW-1185">Reference proteome</keyword>
<keyword evidence="2 8" id="KW-0489">Methyltransferase</keyword>
<dbReference type="Proteomes" id="UP001501461">
    <property type="component" value="Unassembled WGS sequence"/>
</dbReference>
<evidence type="ECO:0000256" key="1">
    <source>
        <dbReference type="ARBA" id="ARBA00012771"/>
    </source>
</evidence>
<dbReference type="Pfam" id="PF05175">
    <property type="entry name" value="MTS"/>
    <property type="match status" value="1"/>
</dbReference>
<evidence type="ECO:0000313" key="9">
    <source>
        <dbReference type="Proteomes" id="UP001501461"/>
    </source>
</evidence>
<dbReference type="InterPro" id="IPR007848">
    <property type="entry name" value="Small_mtfrase_dom"/>
</dbReference>
<dbReference type="InterPro" id="IPR040758">
    <property type="entry name" value="PrmC_N"/>
</dbReference>
<proteinExistence type="predicted"/>
<dbReference type="CDD" id="cd02440">
    <property type="entry name" value="AdoMet_MTases"/>
    <property type="match status" value="1"/>
</dbReference>
<evidence type="ECO:0000313" key="8">
    <source>
        <dbReference type="EMBL" id="GAA2030344.1"/>
    </source>
</evidence>
<dbReference type="GO" id="GO:0032259">
    <property type="term" value="P:methylation"/>
    <property type="evidence" value="ECO:0007669"/>
    <property type="project" value="UniProtKB-KW"/>
</dbReference>
<protein>
    <recommendedName>
        <fullName evidence="1">peptide chain release factor N(5)-glutamine methyltransferase</fullName>
        <ecNumber evidence="1">2.1.1.297</ecNumber>
    </recommendedName>
</protein>
<gene>
    <name evidence="8" type="primary">prmC</name>
    <name evidence="8" type="ORF">GCM10009720_08000</name>
</gene>
<accession>A0ABP5FS03</accession>
<dbReference type="SUPFAM" id="SSF53335">
    <property type="entry name" value="S-adenosyl-L-methionine-dependent methyltransferases"/>
    <property type="match status" value="1"/>
</dbReference>
<dbReference type="GO" id="GO:0008168">
    <property type="term" value="F:methyltransferase activity"/>
    <property type="evidence" value="ECO:0007669"/>
    <property type="project" value="UniProtKB-KW"/>
</dbReference>
<organism evidence="8 9">
    <name type="scientific">Yaniella flava</name>
    <dbReference type="NCBI Taxonomy" id="287930"/>
    <lineage>
        <taxon>Bacteria</taxon>
        <taxon>Bacillati</taxon>
        <taxon>Actinomycetota</taxon>
        <taxon>Actinomycetes</taxon>
        <taxon>Micrococcales</taxon>
        <taxon>Micrococcaceae</taxon>
        <taxon>Yaniella</taxon>
    </lineage>
</organism>
<dbReference type="Pfam" id="PF17827">
    <property type="entry name" value="PrmC_N"/>
    <property type="match status" value="1"/>
</dbReference>
<evidence type="ECO:0000259" key="7">
    <source>
        <dbReference type="Pfam" id="PF17827"/>
    </source>
</evidence>
<dbReference type="NCBIfam" id="TIGR00536">
    <property type="entry name" value="hemK_fam"/>
    <property type="match status" value="1"/>
</dbReference>
<dbReference type="Gene3D" id="1.10.8.10">
    <property type="entry name" value="DNA helicase RuvA subunit, C-terminal domain"/>
    <property type="match status" value="1"/>
</dbReference>
<dbReference type="NCBIfam" id="TIGR03534">
    <property type="entry name" value="RF_mod_PrmC"/>
    <property type="match status" value="1"/>
</dbReference>
<evidence type="ECO:0000259" key="6">
    <source>
        <dbReference type="Pfam" id="PF05175"/>
    </source>
</evidence>
<dbReference type="RefSeq" id="WP_343956303.1">
    <property type="nucleotide sequence ID" value="NZ_BAAAMN010000013.1"/>
</dbReference>
<name>A0ABP5FS03_9MICC</name>
<dbReference type="PROSITE" id="PS00092">
    <property type="entry name" value="N6_MTASE"/>
    <property type="match status" value="1"/>
</dbReference>
<evidence type="ECO:0000256" key="5">
    <source>
        <dbReference type="ARBA" id="ARBA00048391"/>
    </source>
</evidence>
<feature type="domain" description="Methyltransferase small" evidence="6">
    <location>
        <begin position="100"/>
        <end position="206"/>
    </location>
</feature>
<dbReference type="InterPro" id="IPR050320">
    <property type="entry name" value="N5-glutamine_MTase"/>
</dbReference>
<evidence type="ECO:0000256" key="4">
    <source>
        <dbReference type="ARBA" id="ARBA00022691"/>
    </source>
</evidence>
<dbReference type="InterPro" id="IPR002052">
    <property type="entry name" value="DNA_methylase_N6_adenine_CS"/>
</dbReference>
<keyword evidence="4" id="KW-0949">S-adenosyl-L-methionine</keyword>
<dbReference type="InterPro" id="IPR004556">
    <property type="entry name" value="HemK-like"/>
</dbReference>
<evidence type="ECO:0000256" key="3">
    <source>
        <dbReference type="ARBA" id="ARBA00022679"/>
    </source>
</evidence>
<dbReference type="EMBL" id="BAAAMN010000013">
    <property type="protein sequence ID" value="GAA2030344.1"/>
    <property type="molecule type" value="Genomic_DNA"/>
</dbReference>
<evidence type="ECO:0000256" key="2">
    <source>
        <dbReference type="ARBA" id="ARBA00022603"/>
    </source>
</evidence>
<dbReference type="InterPro" id="IPR029063">
    <property type="entry name" value="SAM-dependent_MTases_sf"/>
</dbReference>
<dbReference type="InterPro" id="IPR019874">
    <property type="entry name" value="RF_methyltr_PrmC"/>
</dbReference>
<feature type="domain" description="Release factor glutamine methyltransferase N-terminal" evidence="7">
    <location>
        <begin position="7"/>
        <end position="78"/>
    </location>
</feature>
<dbReference type="PANTHER" id="PTHR18895:SF74">
    <property type="entry name" value="MTRF1L RELEASE FACTOR GLUTAMINE METHYLTRANSFERASE"/>
    <property type="match status" value="1"/>
</dbReference>